<reference evidence="2 3" key="1">
    <citation type="submission" date="2023-03" db="EMBL/GenBank/DDBJ databases">
        <title>Novel Species.</title>
        <authorList>
            <person name="Ma S."/>
        </authorList>
    </citation>
    <scope>NUCLEOTIDE SEQUENCE [LARGE SCALE GENOMIC DNA]</scope>
    <source>
        <strain evidence="2 3">B11</strain>
    </source>
</reference>
<name>A0ABZ2Y7W6_9BACT</name>
<dbReference type="EMBL" id="CP121689">
    <property type="protein sequence ID" value="WZL75120.1"/>
    <property type="molecule type" value="Genomic_DNA"/>
</dbReference>
<proteinExistence type="predicted"/>
<accession>A0ABZ2Y7W6</accession>
<sequence length="198" mass="22650">METNEVHVAFEILLEEIETVANAFNDAGAEAFRAGDYERARQAIEEATRLAEFREKVKALQREWAAFSAKGIKRAKRKATRRAKGRLPRGLRTSEDAFRRPILEALVELGGSARIGEVLERVEAKMKHVLNEYDWQPLPSEPNSVRWKNTAQWCRNTLVREGLMKSDSPHGIWEISEAGRKWLKNKSTAVWEGEIGYD</sequence>
<gene>
    <name evidence="2" type="ORF">QBE54_05830</name>
</gene>
<evidence type="ECO:0000313" key="3">
    <source>
        <dbReference type="Proteomes" id="UP001461341"/>
    </source>
</evidence>
<keyword evidence="3" id="KW-1185">Reference proteome</keyword>
<dbReference type="InterPro" id="IPR025745">
    <property type="entry name" value="Mrr-like_N_dom"/>
</dbReference>
<evidence type="ECO:0000259" key="1">
    <source>
        <dbReference type="Pfam" id="PF14338"/>
    </source>
</evidence>
<feature type="domain" description="Restriction system protein Mrr-like N-terminal" evidence="1">
    <location>
        <begin position="97"/>
        <end position="184"/>
    </location>
</feature>
<dbReference type="Pfam" id="PF14338">
    <property type="entry name" value="Mrr_N"/>
    <property type="match status" value="1"/>
</dbReference>
<dbReference type="RefSeq" id="WP_369017266.1">
    <property type="nucleotide sequence ID" value="NZ_CP121689.1"/>
</dbReference>
<protein>
    <submittedName>
        <fullName evidence="2">Winged helix-turn-helix domain-containing protein</fullName>
    </submittedName>
</protein>
<organism evidence="2 3">
    <name type="scientific">Thermatribacter velox</name>
    <dbReference type="NCBI Taxonomy" id="3039681"/>
    <lineage>
        <taxon>Bacteria</taxon>
        <taxon>Pseudomonadati</taxon>
        <taxon>Atribacterota</taxon>
        <taxon>Atribacteria</taxon>
        <taxon>Atribacterales</taxon>
        <taxon>Thermatribacteraceae</taxon>
        <taxon>Thermatribacter</taxon>
    </lineage>
</organism>
<dbReference type="Proteomes" id="UP001461341">
    <property type="component" value="Chromosome"/>
</dbReference>
<evidence type="ECO:0000313" key="2">
    <source>
        <dbReference type="EMBL" id="WZL75120.1"/>
    </source>
</evidence>